<accession>A0A089MCX2</accession>
<dbReference type="RefSeq" id="WP_025704715.1">
    <property type="nucleotide sequence ID" value="NZ_CP009287.1"/>
</dbReference>
<keyword evidence="1" id="KW-1133">Transmembrane helix</keyword>
<dbReference type="EMBL" id="CP009287">
    <property type="protein sequence ID" value="AIQ69323.1"/>
    <property type="molecule type" value="Genomic_DNA"/>
</dbReference>
<proteinExistence type="predicted"/>
<reference evidence="2 3" key="1">
    <citation type="submission" date="2014-08" db="EMBL/GenBank/DDBJ databases">
        <title>Comparative genomics of the Paenibacillus odorifer group.</title>
        <authorList>
            <person name="den Bakker H.C."/>
            <person name="Tsai Y.-C."/>
            <person name="Martin N."/>
            <person name="Korlach J."/>
            <person name="Wiedmann M."/>
        </authorList>
    </citation>
    <scope>NUCLEOTIDE SEQUENCE [LARGE SCALE GENOMIC DNA]</scope>
    <source>
        <strain evidence="2 3">DSM 15220</strain>
    </source>
</reference>
<dbReference type="eggNOG" id="ENOG503448Y">
    <property type="taxonomic scope" value="Bacteria"/>
</dbReference>
<dbReference type="HOGENOM" id="CLU_1249599_0_0_9"/>
<dbReference type="KEGG" id="pgm:PGRAT_18080"/>
<organism evidence="2 3">
    <name type="scientific">Paenibacillus graminis</name>
    <dbReference type="NCBI Taxonomy" id="189425"/>
    <lineage>
        <taxon>Bacteria</taxon>
        <taxon>Bacillati</taxon>
        <taxon>Bacillota</taxon>
        <taxon>Bacilli</taxon>
        <taxon>Bacillales</taxon>
        <taxon>Paenibacillaceae</taxon>
        <taxon>Paenibacillus</taxon>
    </lineage>
</organism>
<keyword evidence="1" id="KW-0812">Transmembrane</keyword>
<keyword evidence="1" id="KW-0472">Membrane</keyword>
<evidence type="ECO:0000256" key="1">
    <source>
        <dbReference type="SAM" id="Phobius"/>
    </source>
</evidence>
<dbReference type="AlphaFoldDB" id="A0A089MCX2"/>
<evidence type="ECO:0000313" key="3">
    <source>
        <dbReference type="Proteomes" id="UP000029500"/>
    </source>
</evidence>
<dbReference type="OrthoDB" id="2567995at2"/>
<evidence type="ECO:0000313" key="2">
    <source>
        <dbReference type="EMBL" id="AIQ69323.1"/>
    </source>
</evidence>
<protein>
    <submittedName>
        <fullName evidence="2">Uncharacterized protein</fullName>
    </submittedName>
</protein>
<gene>
    <name evidence="2" type="ORF">PGRAT_18080</name>
</gene>
<feature type="transmembrane region" description="Helical" evidence="1">
    <location>
        <begin position="194"/>
        <end position="212"/>
    </location>
</feature>
<dbReference type="Proteomes" id="UP000029500">
    <property type="component" value="Chromosome"/>
</dbReference>
<sequence>MIKEGLSKDPEGYGYANKAEISEITVGEGMQIHFIDGAKLKAASDSLLDTVTPQENWEFLVLLNGLPKSKMVIQKDENGAYQVTEFGGNPNTLAYAIHALQVVGEVTEPTLIRERDEYIAAFKEGNQEFIIAPQPASSADSKGLTSNPDPQPPEHLIDVLQAMQSDTSDDGKDGAGTIASAYYAEDNNQLTKPIIISAIIALAAVFLIWTYLRRRKQPEHM</sequence>
<name>A0A089MCX2_9BACL</name>
<keyword evidence="3" id="KW-1185">Reference proteome</keyword>